<reference evidence="1 2" key="1">
    <citation type="submission" date="2014-06" db="EMBL/GenBank/DDBJ databases">
        <title>Evolutionary Origins and Diversification of the Mycorrhizal Mutualists.</title>
        <authorList>
            <consortium name="DOE Joint Genome Institute"/>
            <consortium name="Mycorrhizal Genomics Consortium"/>
            <person name="Kohler A."/>
            <person name="Kuo A."/>
            <person name="Nagy L.G."/>
            <person name="Floudas D."/>
            <person name="Copeland A."/>
            <person name="Barry K.W."/>
            <person name="Cichocki N."/>
            <person name="Veneault-Fourrey C."/>
            <person name="LaButti K."/>
            <person name="Lindquist E.A."/>
            <person name="Lipzen A."/>
            <person name="Lundell T."/>
            <person name="Morin E."/>
            <person name="Murat C."/>
            <person name="Riley R."/>
            <person name="Ohm R."/>
            <person name="Sun H."/>
            <person name="Tunlid A."/>
            <person name="Henrissat B."/>
            <person name="Grigoriev I.V."/>
            <person name="Hibbett D.S."/>
            <person name="Martin F."/>
        </authorList>
    </citation>
    <scope>NUCLEOTIDE SEQUENCE [LARGE SCALE GENOMIC DNA]</scope>
    <source>
        <strain evidence="1 2">SS14</strain>
    </source>
</reference>
<evidence type="ECO:0000313" key="1">
    <source>
        <dbReference type="EMBL" id="KIJ32079.1"/>
    </source>
</evidence>
<proteinExistence type="predicted"/>
<keyword evidence="2" id="KW-1185">Reference proteome</keyword>
<name>A0A0C9UBQ5_SPHS4</name>
<dbReference type="Proteomes" id="UP000054279">
    <property type="component" value="Unassembled WGS sequence"/>
</dbReference>
<sequence length="172" mass="19696">MITVAQNTLNQLISSAFQTTYVFSSGFHYTLNLIRVHLLELKQNAQQWLLKATTPNWECRSLAESQEHDEIWHALHVWVNESSVLTGKGEALFLPLAKGGITVYIYRRSGVDDPKETAESYKPVPETQEDKDLKKLVLEESGLDDKDLAWVTVLRPSGYRSFEEVWDAYITH</sequence>
<dbReference type="HOGENOM" id="CLU_141791_0_0_1"/>
<accession>A0A0C9UBQ5</accession>
<evidence type="ECO:0000313" key="2">
    <source>
        <dbReference type="Proteomes" id="UP000054279"/>
    </source>
</evidence>
<dbReference type="EMBL" id="KN837232">
    <property type="protein sequence ID" value="KIJ32079.1"/>
    <property type="molecule type" value="Genomic_DNA"/>
</dbReference>
<organism evidence="1 2">
    <name type="scientific">Sphaerobolus stellatus (strain SS14)</name>
    <dbReference type="NCBI Taxonomy" id="990650"/>
    <lineage>
        <taxon>Eukaryota</taxon>
        <taxon>Fungi</taxon>
        <taxon>Dikarya</taxon>
        <taxon>Basidiomycota</taxon>
        <taxon>Agaricomycotina</taxon>
        <taxon>Agaricomycetes</taxon>
        <taxon>Phallomycetidae</taxon>
        <taxon>Geastrales</taxon>
        <taxon>Sphaerobolaceae</taxon>
        <taxon>Sphaerobolus</taxon>
    </lineage>
</organism>
<gene>
    <name evidence="1" type="ORF">M422DRAFT_266168</name>
</gene>
<dbReference type="AlphaFoldDB" id="A0A0C9UBQ5"/>
<protein>
    <submittedName>
        <fullName evidence="1">Uncharacterized protein</fullName>
    </submittedName>
</protein>
<dbReference type="OrthoDB" id="3170088at2759"/>